<dbReference type="AlphaFoldDB" id="A0A1J1I3A2"/>
<sequence>MNHIERCEEYRVHPVYVFVIRSLGVLRFTVICNFNNDLILNRLTSTVNTFFGWSQINQKNHKDNVNYFFV</sequence>
<proteinExistence type="predicted"/>
<reference evidence="1 2" key="1">
    <citation type="submission" date="2015-04" db="EMBL/GenBank/DDBJ databases">
        <authorList>
            <person name="Syromyatnikov M.Y."/>
            <person name="Popov V.N."/>
        </authorList>
    </citation>
    <scope>NUCLEOTIDE SEQUENCE [LARGE SCALE GENOMIC DNA]</scope>
</reference>
<accession>A0A1J1I3A2</accession>
<dbReference type="Proteomes" id="UP000183832">
    <property type="component" value="Unassembled WGS sequence"/>
</dbReference>
<evidence type="ECO:0000313" key="1">
    <source>
        <dbReference type="EMBL" id="CRK94675.1"/>
    </source>
</evidence>
<protein>
    <submittedName>
        <fullName evidence="1">CLUMA_CG008175, isoform A</fullName>
    </submittedName>
</protein>
<organism evidence="1 2">
    <name type="scientific">Clunio marinus</name>
    <dbReference type="NCBI Taxonomy" id="568069"/>
    <lineage>
        <taxon>Eukaryota</taxon>
        <taxon>Metazoa</taxon>
        <taxon>Ecdysozoa</taxon>
        <taxon>Arthropoda</taxon>
        <taxon>Hexapoda</taxon>
        <taxon>Insecta</taxon>
        <taxon>Pterygota</taxon>
        <taxon>Neoptera</taxon>
        <taxon>Endopterygota</taxon>
        <taxon>Diptera</taxon>
        <taxon>Nematocera</taxon>
        <taxon>Chironomoidea</taxon>
        <taxon>Chironomidae</taxon>
        <taxon>Clunio</taxon>
    </lineage>
</organism>
<dbReference type="EMBL" id="CVRI01000039">
    <property type="protein sequence ID" value="CRK94675.1"/>
    <property type="molecule type" value="Genomic_DNA"/>
</dbReference>
<evidence type="ECO:0000313" key="2">
    <source>
        <dbReference type="Proteomes" id="UP000183832"/>
    </source>
</evidence>
<name>A0A1J1I3A2_9DIPT</name>
<gene>
    <name evidence="1" type="ORF">CLUMA_CG008175</name>
</gene>
<keyword evidence="2" id="KW-1185">Reference proteome</keyword>